<evidence type="ECO:0000313" key="3">
    <source>
        <dbReference type="EMBL" id="CAE4607080.1"/>
    </source>
</evidence>
<dbReference type="Pfam" id="PF13508">
    <property type="entry name" value="Acetyltransf_7"/>
    <property type="match status" value="1"/>
</dbReference>
<accession>A0A6V2F5I5</accession>
<organism evidence="3">
    <name type="scientific">Ditylum brightwellii</name>
    <dbReference type="NCBI Taxonomy" id="49249"/>
    <lineage>
        <taxon>Eukaryota</taxon>
        <taxon>Sar</taxon>
        <taxon>Stramenopiles</taxon>
        <taxon>Ochrophyta</taxon>
        <taxon>Bacillariophyta</taxon>
        <taxon>Mediophyceae</taxon>
        <taxon>Lithodesmiophycidae</taxon>
        <taxon>Lithodesmiales</taxon>
        <taxon>Lithodesmiaceae</taxon>
        <taxon>Ditylum</taxon>
    </lineage>
</organism>
<dbReference type="CDD" id="cd04301">
    <property type="entry name" value="NAT_SF"/>
    <property type="match status" value="1"/>
</dbReference>
<dbReference type="PROSITE" id="PS51186">
    <property type="entry name" value="GNAT"/>
    <property type="match status" value="1"/>
</dbReference>
<dbReference type="InterPro" id="IPR052523">
    <property type="entry name" value="Trichothecene_AcTrans"/>
</dbReference>
<proteinExistence type="predicted"/>
<dbReference type="EMBL" id="HBNS01018625">
    <property type="protein sequence ID" value="CAE4607080.1"/>
    <property type="molecule type" value="Transcribed_RNA"/>
</dbReference>
<sequence length="267" mass="30201">MMDRIKVVLDELNQSKPQGQMNMRLRVLEDDDYKSGVSDQASTVLADAFHSYGAFDWLAEVEPDPDKVDTMKKRLVKYAVAVGECLLRSSGGFTLVAERVDNDGSTSLVGALHSWPETDRKSGFLDSLKSAFRDIRVLFRVGLPPATSTWKSTRLLLNRMSACFIFETKREEAMIGHPEPYWYLCKIGVSSNAQGCGIGRRIMQAHTRIADALDMDIYLETETEQLMKFYEKCGFNVLIEYKVECKGSAPLEPIWGMRRIKHALNQT</sequence>
<dbReference type="SUPFAM" id="SSF55729">
    <property type="entry name" value="Acyl-CoA N-acyltransferases (Nat)"/>
    <property type="match status" value="1"/>
</dbReference>
<dbReference type="PANTHER" id="PTHR42791">
    <property type="entry name" value="GNAT FAMILY ACETYLTRANSFERASE"/>
    <property type="match status" value="1"/>
</dbReference>
<gene>
    <name evidence="2" type="ORF">DBRI00130_LOCUS14853</name>
    <name evidence="3" type="ORF">DBRI00130_LOCUS14854</name>
</gene>
<evidence type="ECO:0000313" key="2">
    <source>
        <dbReference type="EMBL" id="CAE4607078.1"/>
    </source>
</evidence>
<dbReference type="PANTHER" id="PTHR42791:SF1">
    <property type="entry name" value="N-ACETYLTRANSFERASE DOMAIN-CONTAINING PROTEIN"/>
    <property type="match status" value="1"/>
</dbReference>
<dbReference type="Gene3D" id="3.40.630.30">
    <property type="match status" value="1"/>
</dbReference>
<dbReference type="InterPro" id="IPR016181">
    <property type="entry name" value="Acyl_CoA_acyltransferase"/>
</dbReference>
<feature type="domain" description="N-acetyltransferase" evidence="1">
    <location>
        <begin position="123"/>
        <end position="258"/>
    </location>
</feature>
<dbReference type="AlphaFoldDB" id="A0A6V2F5I5"/>
<evidence type="ECO:0000259" key="1">
    <source>
        <dbReference type="PROSITE" id="PS51186"/>
    </source>
</evidence>
<dbReference type="GO" id="GO:0016747">
    <property type="term" value="F:acyltransferase activity, transferring groups other than amino-acyl groups"/>
    <property type="evidence" value="ECO:0007669"/>
    <property type="project" value="InterPro"/>
</dbReference>
<dbReference type="InterPro" id="IPR000182">
    <property type="entry name" value="GNAT_dom"/>
</dbReference>
<dbReference type="EMBL" id="HBNS01018624">
    <property type="protein sequence ID" value="CAE4607078.1"/>
    <property type="molecule type" value="Transcribed_RNA"/>
</dbReference>
<name>A0A6V2F5I5_9STRA</name>
<protein>
    <recommendedName>
        <fullName evidence="1">N-acetyltransferase domain-containing protein</fullName>
    </recommendedName>
</protein>
<reference evidence="3" key="1">
    <citation type="submission" date="2021-01" db="EMBL/GenBank/DDBJ databases">
        <authorList>
            <person name="Corre E."/>
            <person name="Pelletier E."/>
            <person name="Niang G."/>
            <person name="Scheremetjew M."/>
            <person name="Finn R."/>
            <person name="Kale V."/>
            <person name="Holt S."/>
            <person name="Cochrane G."/>
            <person name="Meng A."/>
            <person name="Brown T."/>
            <person name="Cohen L."/>
        </authorList>
    </citation>
    <scope>NUCLEOTIDE SEQUENCE</scope>
    <source>
        <strain evidence="3">GSO104</strain>
    </source>
</reference>